<dbReference type="VEuPathDB" id="VectorBase:ASIS001700"/>
<dbReference type="EMBL" id="ATLV01015900">
    <property type="status" value="NOT_ANNOTATED_CDS"/>
    <property type="molecule type" value="Genomic_DNA"/>
</dbReference>
<protein>
    <submittedName>
        <fullName evidence="4">AGAP011509-PA-like protein</fullName>
    </submittedName>
    <submittedName>
        <fullName evidence="5">COesterase domain-containing protein</fullName>
    </submittedName>
</protein>
<accession>A0A084VS93</accession>
<dbReference type="InterPro" id="IPR002018">
    <property type="entry name" value="CarbesteraseB"/>
</dbReference>
<evidence type="ECO:0000313" key="5">
    <source>
        <dbReference type="EnsemblMetazoa" id="ASIC008376-PA"/>
    </source>
</evidence>
<dbReference type="Proteomes" id="UP000030765">
    <property type="component" value="Unassembled WGS sequence"/>
</dbReference>
<dbReference type="STRING" id="74873.A0A084VS93"/>
<proteinExistence type="predicted"/>
<organism evidence="4">
    <name type="scientific">Anopheles sinensis</name>
    <name type="common">Mosquito</name>
    <dbReference type="NCBI Taxonomy" id="74873"/>
    <lineage>
        <taxon>Eukaryota</taxon>
        <taxon>Metazoa</taxon>
        <taxon>Ecdysozoa</taxon>
        <taxon>Arthropoda</taxon>
        <taxon>Hexapoda</taxon>
        <taxon>Insecta</taxon>
        <taxon>Pterygota</taxon>
        <taxon>Neoptera</taxon>
        <taxon>Endopterygota</taxon>
        <taxon>Diptera</taxon>
        <taxon>Nematocera</taxon>
        <taxon>Culicoidea</taxon>
        <taxon>Culicidae</taxon>
        <taxon>Anophelinae</taxon>
        <taxon>Anopheles</taxon>
    </lineage>
</organism>
<dbReference type="Gene3D" id="3.40.50.1820">
    <property type="entry name" value="alpha/beta hydrolase"/>
    <property type="match status" value="1"/>
</dbReference>
<dbReference type="EnsemblMetazoa" id="ASIC008376-RA">
    <property type="protein sequence ID" value="ASIC008376-PA"/>
    <property type="gene ID" value="ASIC008376"/>
</dbReference>
<gene>
    <name evidence="4" type="ORF">ZHAS_00008376</name>
</gene>
<dbReference type="AlphaFoldDB" id="A0A084VS93"/>
<feature type="domain" description="Carboxylesterase type B" evidence="3">
    <location>
        <begin position="39"/>
        <end position="503"/>
    </location>
</feature>
<dbReference type="OMA" id="EGRECIQ"/>
<keyword evidence="1" id="KW-0325">Glycoprotein</keyword>
<dbReference type="Pfam" id="PF00135">
    <property type="entry name" value="COesterase"/>
    <property type="match status" value="1"/>
</dbReference>
<dbReference type="EMBL" id="KE525041">
    <property type="protein sequence ID" value="KFB40837.1"/>
    <property type="molecule type" value="Genomic_DNA"/>
</dbReference>
<dbReference type="PANTHER" id="PTHR11559">
    <property type="entry name" value="CARBOXYLESTERASE"/>
    <property type="match status" value="1"/>
</dbReference>
<keyword evidence="6" id="KW-1185">Reference proteome</keyword>
<evidence type="ECO:0000313" key="4">
    <source>
        <dbReference type="EMBL" id="KFB40837.1"/>
    </source>
</evidence>
<dbReference type="OrthoDB" id="19653at2759"/>
<evidence type="ECO:0000313" key="6">
    <source>
        <dbReference type="Proteomes" id="UP000030765"/>
    </source>
</evidence>
<reference evidence="4 6" key="1">
    <citation type="journal article" date="2014" name="BMC Genomics">
        <title>Genome sequence of Anopheles sinensis provides insight into genetics basis of mosquito competence for malaria parasites.</title>
        <authorList>
            <person name="Zhou D."/>
            <person name="Zhang D."/>
            <person name="Ding G."/>
            <person name="Shi L."/>
            <person name="Hou Q."/>
            <person name="Ye Y."/>
            <person name="Xu Y."/>
            <person name="Zhou H."/>
            <person name="Xiong C."/>
            <person name="Li S."/>
            <person name="Yu J."/>
            <person name="Hong S."/>
            <person name="Yu X."/>
            <person name="Zou P."/>
            <person name="Chen C."/>
            <person name="Chang X."/>
            <person name="Wang W."/>
            <person name="Lv Y."/>
            <person name="Sun Y."/>
            <person name="Ma L."/>
            <person name="Shen B."/>
            <person name="Zhu C."/>
        </authorList>
    </citation>
    <scope>NUCLEOTIDE SEQUENCE [LARGE SCALE GENOMIC DNA]</scope>
</reference>
<dbReference type="SUPFAM" id="SSF53474">
    <property type="entry name" value="alpha/beta-Hydrolases"/>
    <property type="match status" value="1"/>
</dbReference>
<dbReference type="InterPro" id="IPR050309">
    <property type="entry name" value="Type-B_Carboxylest/Lipase"/>
</dbReference>
<name>A0A084VS93_ANOSI</name>
<dbReference type="ESTHER" id="9dipt-a0a084vs93">
    <property type="family name" value="Carb_B_Arthropoda"/>
</dbReference>
<sequence length="510" mass="58579">MWFHAIVSALLFCGAQSVSKSAEECQVNFDHASSGTGFLRQTFENSSYCTFLGVRYAEAPVGDLRFRHSVLAKPRGQRNYTAFGNRCPHFSWFENPKITGDEDCLFMNIYTPMVSDALQDDDVPLYPVLVFVHGGSYVMGWAERDIHGVDLLIDNRILVVTFNYRLYGLGFLNSPEHNISGNFGLKDQTTLLQWVQRYIRHFGGDPQQVTFAGQSAGAGSVTHHLYIEQSRGLFHRMIALSGSMLGSWSYLYEGRECIQQYLDDLSPNALEQLRTLDFRDFFPGNGWRKYSVYFASMYMPCLIPSAEDERLHRDAYTVRSPHESVLQAPITQVPMLISVTSLEFDGLLENISSEFFLGENRPNNQNDRITNLVNVTMHRFAEKLIAEDKATSRAEVFQRFANLADLHYPIFRLAVDLSQTVDPSIPVYYQRFEFDGKFGKGRNVYYTNWITEHNYGALHGDDLGYIFSPYNLKEALKRPQDFQKEWKVHRRTVELIVNFIKHGYVKSYSN</sequence>
<evidence type="ECO:0000256" key="1">
    <source>
        <dbReference type="ARBA" id="ARBA00023180"/>
    </source>
</evidence>
<reference evidence="5" key="2">
    <citation type="submission" date="2020-05" db="UniProtKB">
        <authorList>
            <consortium name="EnsemblMetazoa"/>
        </authorList>
    </citation>
    <scope>IDENTIFICATION</scope>
</reference>
<keyword evidence="2" id="KW-0732">Signal</keyword>
<feature type="chain" id="PRO_5001783897" evidence="2">
    <location>
        <begin position="18"/>
        <end position="510"/>
    </location>
</feature>
<evidence type="ECO:0000256" key="2">
    <source>
        <dbReference type="SAM" id="SignalP"/>
    </source>
</evidence>
<feature type="signal peptide" evidence="2">
    <location>
        <begin position="1"/>
        <end position="17"/>
    </location>
</feature>
<evidence type="ECO:0000259" key="3">
    <source>
        <dbReference type="Pfam" id="PF00135"/>
    </source>
</evidence>
<dbReference type="VEuPathDB" id="VectorBase:ASIC008376"/>
<dbReference type="InterPro" id="IPR029058">
    <property type="entry name" value="AB_hydrolase_fold"/>
</dbReference>